<sequence length="191" mass="22503">MKFYMFLLVIVLFCSNDINSQVKYNIKTKKYLRGVPSKNSPEGSFLYIIQNQTEQNLVVFFIEENNDTLPNVKLLRRKLLRRYGDFSLSMIEWEANMYIENSTTVIPELFVKILTPKEKFKIDVPFANGKEKQFASKVPQHLLICSERVFSNSFIEMPHFIENIQRYNFGYSGTKVVIPVSNFMSFILRQR</sequence>
<dbReference type="RefSeq" id="WP_117588106.1">
    <property type="nucleotide sequence ID" value="NZ_QRVA01000060.1"/>
</dbReference>
<dbReference type="Proteomes" id="UP000283872">
    <property type="component" value="Unassembled WGS sequence"/>
</dbReference>
<organism evidence="1 2">
    <name type="scientific">Segatella copri</name>
    <dbReference type="NCBI Taxonomy" id="165179"/>
    <lineage>
        <taxon>Bacteria</taxon>
        <taxon>Pseudomonadati</taxon>
        <taxon>Bacteroidota</taxon>
        <taxon>Bacteroidia</taxon>
        <taxon>Bacteroidales</taxon>
        <taxon>Prevotellaceae</taxon>
        <taxon>Segatella</taxon>
    </lineage>
</organism>
<gene>
    <name evidence="1" type="ORF">DWY11_14785</name>
</gene>
<dbReference type="EMBL" id="QRVA01000060">
    <property type="protein sequence ID" value="RGS10810.1"/>
    <property type="molecule type" value="Genomic_DNA"/>
</dbReference>
<evidence type="ECO:0000313" key="1">
    <source>
        <dbReference type="EMBL" id="RGS10810.1"/>
    </source>
</evidence>
<accession>A0A3E5DKD5</accession>
<reference evidence="1 2" key="1">
    <citation type="submission" date="2018-08" db="EMBL/GenBank/DDBJ databases">
        <title>A genome reference for cultivated species of the human gut microbiota.</title>
        <authorList>
            <person name="Zou Y."/>
            <person name="Xue W."/>
            <person name="Luo G."/>
        </authorList>
    </citation>
    <scope>NUCLEOTIDE SEQUENCE [LARGE SCALE GENOMIC DNA]</scope>
    <source>
        <strain evidence="1 2">AF24-12</strain>
    </source>
</reference>
<protein>
    <submittedName>
        <fullName evidence="1">Uncharacterized protein</fullName>
    </submittedName>
</protein>
<name>A0A3E5DKD5_9BACT</name>
<comment type="caution">
    <text evidence="1">The sequence shown here is derived from an EMBL/GenBank/DDBJ whole genome shotgun (WGS) entry which is preliminary data.</text>
</comment>
<dbReference type="AlphaFoldDB" id="A0A3E5DKD5"/>
<evidence type="ECO:0000313" key="2">
    <source>
        <dbReference type="Proteomes" id="UP000283872"/>
    </source>
</evidence>
<proteinExistence type="predicted"/>